<dbReference type="AlphaFoldDB" id="A0A1X0QHT8"/>
<proteinExistence type="predicted"/>
<dbReference type="Proteomes" id="UP000192501">
    <property type="component" value="Unassembled WGS sequence"/>
</dbReference>
<dbReference type="VEuPathDB" id="MicrosporidiaDB:A0H76_1007"/>
<reference evidence="1 2" key="1">
    <citation type="journal article" date="2017" name="Environ. Microbiol.">
        <title>Decay of the glycolytic pathway and adaptation to intranuclear parasitism within Enterocytozoonidae microsporidia.</title>
        <authorList>
            <person name="Wiredu Boakye D."/>
            <person name="Jaroenlak P."/>
            <person name="Prachumwat A."/>
            <person name="Williams T.A."/>
            <person name="Bateman K.S."/>
            <person name="Itsathitphaisarn O."/>
            <person name="Sritunyalucksana K."/>
            <person name="Paszkiewicz K.H."/>
            <person name="Moore K.A."/>
            <person name="Stentiford G.D."/>
            <person name="Williams B.A."/>
        </authorList>
    </citation>
    <scope>NUCLEOTIDE SEQUENCE [LARGE SCALE GENOMIC DNA]</scope>
    <source>
        <strain evidence="2">canceri</strain>
    </source>
</reference>
<evidence type="ECO:0000313" key="1">
    <source>
        <dbReference type="EMBL" id="ORD99341.1"/>
    </source>
</evidence>
<gene>
    <name evidence="1" type="ORF">A0H76_1007</name>
</gene>
<protein>
    <submittedName>
        <fullName evidence="1">Uncharacterized protein</fullName>
    </submittedName>
</protein>
<dbReference type="EMBL" id="LTAI01000223">
    <property type="protein sequence ID" value="ORD99341.1"/>
    <property type="molecule type" value="Genomic_DNA"/>
</dbReference>
<sequence length="77" mass="9062">MRVADLVELLILKNGQWYVLNTINMLLKSLINFSIFRLSQILFTLIYLSFRTLSHNLNHVILLSYISDKKILILNKI</sequence>
<comment type="caution">
    <text evidence="1">The sequence shown here is derived from an EMBL/GenBank/DDBJ whole genome shotgun (WGS) entry which is preliminary data.</text>
</comment>
<evidence type="ECO:0000313" key="2">
    <source>
        <dbReference type="Proteomes" id="UP000192501"/>
    </source>
</evidence>
<name>A0A1X0QHT8_9MICR</name>
<accession>A0A1X0QHT8</accession>
<organism evidence="1 2">
    <name type="scientific">Hepatospora eriocheir</name>
    <dbReference type="NCBI Taxonomy" id="1081669"/>
    <lineage>
        <taxon>Eukaryota</taxon>
        <taxon>Fungi</taxon>
        <taxon>Fungi incertae sedis</taxon>
        <taxon>Microsporidia</taxon>
        <taxon>Hepatosporidae</taxon>
        <taxon>Hepatospora</taxon>
    </lineage>
</organism>